<proteinExistence type="predicted"/>
<keyword evidence="2" id="KW-1185">Reference proteome</keyword>
<dbReference type="Proteomes" id="UP000494106">
    <property type="component" value="Unassembled WGS sequence"/>
</dbReference>
<dbReference type="AlphaFoldDB" id="A0A8S1BGR2"/>
<evidence type="ECO:0000313" key="2">
    <source>
        <dbReference type="Proteomes" id="UP000494106"/>
    </source>
</evidence>
<name>A0A8S1BGR2_ARCPL</name>
<comment type="caution">
    <text evidence="1">The sequence shown here is derived from an EMBL/GenBank/DDBJ whole genome shotgun (WGS) entry which is preliminary data.</text>
</comment>
<protein>
    <submittedName>
        <fullName evidence="1">Uncharacterized protein</fullName>
    </submittedName>
</protein>
<sequence>MKRCNIDPRKWQEKASCRPKWRHFVKIKEKENPDWMRNAMLLKLNQQQPLLTTVSAISSRAANARGHLLTGLEPSKATCES</sequence>
<dbReference type="EMBL" id="CADEBC010000602">
    <property type="protein sequence ID" value="CAB3258932.1"/>
    <property type="molecule type" value="Genomic_DNA"/>
</dbReference>
<dbReference type="OrthoDB" id="410404at2759"/>
<evidence type="ECO:0000313" key="1">
    <source>
        <dbReference type="EMBL" id="CAB3258932.1"/>
    </source>
</evidence>
<reference evidence="1 2" key="1">
    <citation type="submission" date="2020-04" db="EMBL/GenBank/DDBJ databases">
        <authorList>
            <person name="Wallbank WR R."/>
            <person name="Pardo Diaz C."/>
            <person name="Kozak K."/>
            <person name="Martin S."/>
            <person name="Jiggins C."/>
            <person name="Moest M."/>
            <person name="Warren A I."/>
            <person name="Byers J.R.P. K."/>
            <person name="Montejo-Kovacevich G."/>
            <person name="Yen C E."/>
        </authorList>
    </citation>
    <scope>NUCLEOTIDE SEQUENCE [LARGE SCALE GENOMIC DNA]</scope>
</reference>
<organism evidence="1 2">
    <name type="scientific">Arctia plantaginis</name>
    <name type="common">Wood tiger moth</name>
    <name type="synonym">Phalaena plantaginis</name>
    <dbReference type="NCBI Taxonomy" id="874455"/>
    <lineage>
        <taxon>Eukaryota</taxon>
        <taxon>Metazoa</taxon>
        <taxon>Ecdysozoa</taxon>
        <taxon>Arthropoda</taxon>
        <taxon>Hexapoda</taxon>
        <taxon>Insecta</taxon>
        <taxon>Pterygota</taxon>
        <taxon>Neoptera</taxon>
        <taxon>Endopterygota</taxon>
        <taxon>Lepidoptera</taxon>
        <taxon>Glossata</taxon>
        <taxon>Ditrysia</taxon>
        <taxon>Noctuoidea</taxon>
        <taxon>Erebidae</taxon>
        <taxon>Arctiinae</taxon>
        <taxon>Arctia</taxon>
    </lineage>
</organism>
<gene>
    <name evidence="1" type="ORF">APLA_LOCUS16774</name>
</gene>
<accession>A0A8S1BGR2</accession>